<dbReference type="InterPro" id="IPR012885">
    <property type="entry name" value="F-box_Sdz-33"/>
</dbReference>
<feature type="domain" description="Sdz-33 F-box" evidence="1">
    <location>
        <begin position="197"/>
        <end position="248"/>
    </location>
</feature>
<dbReference type="OrthoDB" id="5818280at2759"/>
<dbReference type="Proteomes" id="UP000008068">
    <property type="component" value="Unassembled WGS sequence"/>
</dbReference>
<sequence>MAAELKDVPSGVEAATLGGCTLPEYAKATVHCQKLAWIFDEVPRIQLDFGSDHKKFHFKVGSSIYDLFKSETEFKFERTKTDTTFTCKKTSRNPPSRMSILEEYTKKYLELLVVDKFEVHFNQFQKYDIINCFIWKITNKLYGIYFNPTQEVIFTPEQIRFLLEDVTAQIFTLPKIKLSSEVKLEVLHSKPIRHERINFYCEFLPFEYFIKMECKRVIARTDMIHVADLNEFVKAWIRGKRLLNLKSFIIHFSDMKGELTYEEVLRDIKSSQENKKEITELDVSSLNLNDDGGNEGHTIVRSVDDALATVLLKDKTFSLIIKD</sequence>
<dbReference type="eggNOG" id="ENOG502THQ3">
    <property type="taxonomic scope" value="Eukaryota"/>
</dbReference>
<dbReference type="InParanoid" id="G0N4D3"/>
<evidence type="ECO:0000313" key="2">
    <source>
        <dbReference type="EMBL" id="EGT52457.1"/>
    </source>
</evidence>
<dbReference type="EMBL" id="GL379837">
    <property type="protein sequence ID" value="EGT52457.1"/>
    <property type="molecule type" value="Genomic_DNA"/>
</dbReference>
<accession>G0N4D3</accession>
<keyword evidence="3" id="KW-1185">Reference proteome</keyword>
<dbReference type="AlphaFoldDB" id="G0N4D3"/>
<proteinExistence type="predicted"/>
<dbReference type="OMA" id="CFIWKIT"/>
<dbReference type="PANTHER" id="PTHR21503:SF8">
    <property type="entry name" value="F-BOX ASSOCIATED DOMAIN-CONTAINING PROTEIN-RELATED"/>
    <property type="match status" value="1"/>
</dbReference>
<organism evidence="3">
    <name type="scientific">Caenorhabditis brenneri</name>
    <name type="common">Nematode worm</name>
    <dbReference type="NCBI Taxonomy" id="135651"/>
    <lineage>
        <taxon>Eukaryota</taxon>
        <taxon>Metazoa</taxon>
        <taxon>Ecdysozoa</taxon>
        <taxon>Nematoda</taxon>
        <taxon>Chromadorea</taxon>
        <taxon>Rhabditida</taxon>
        <taxon>Rhabditina</taxon>
        <taxon>Rhabditomorpha</taxon>
        <taxon>Rhabditoidea</taxon>
        <taxon>Rhabditidae</taxon>
        <taxon>Peloderinae</taxon>
        <taxon>Caenorhabditis</taxon>
    </lineage>
</organism>
<protein>
    <recommendedName>
        <fullName evidence="1">Sdz-33 F-box domain-containing protein</fullName>
    </recommendedName>
</protein>
<evidence type="ECO:0000313" key="3">
    <source>
        <dbReference type="Proteomes" id="UP000008068"/>
    </source>
</evidence>
<dbReference type="Pfam" id="PF07735">
    <property type="entry name" value="FBA_2"/>
    <property type="match status" value="1"/>
</dbReference>
<evidence type="ECO:0000259" key="1">
    <source>
        <dbReference type="Pfam" id="PF07735"/>
    </source>
</evidence>
<dbReference type="PANTHER" id="PTHR21503">
    <property type="entry name" value="F-BOX-CONTAINING HYPOTHETICAL PROTEIN C.ELEGANS"/>
    <property type="match status" value="1"/>
</dbReference>
<name>G0N4D3_CAEBE</name>
<gene>
    <name evidence="2" type="ORF">CAEBREN_24705</name>
</gene>
<dbReference type="HOGENOM" id="CLU_1066454_0_0_1"/>
<reference evidence="3" key="1">
    <citation type="submission" date="2011-07" db="EMBL/GenBank/DDBJ databases">
        <authorList>
            <consortium name="Caenorhabditis brenneri Sequencing and Analysis Consortium"/>
            <person name="Wilson R.K."/>
        </authorList>
    </citation>
    <scope>NUCLEOTIDE SEQUENCE [LARGE SCALE GENOMIC DNA]</scope>
    <source>
        <strain evidence="3">PB2801</strain>
    </source>
</reference>